<organism evidence="1 3">
    <name type="scientific">Agathobacter rectalis</name>
    <dbReference type="NCBI Taxonomy" id="39491"/>
    <lineage>
        <taxon>Bacteria</taxon>
        <taxon>Bacillati</taxon>
        <taxon>Bacillota</taxon>
        <taxon>Clostridia</taxon>
        <taxon>Lachnospirales</taxon>
        <taxon>Lachnospiraceae</taxon>
        <taxon>Agathobacter</taxon>
    </lineage>
</organism>
<dbReference type="EMBL" id="QRUJ01000029">
    <property type="protein sequence ID" value="RGR52019.1"/>
    <property type="molecule type" value="Genomic_DNA"/>
</dbReference>
<name>A0A395UUH3_9FIRM</name>
<dbReference type="Proteomes" id="UP000283297">
    <property type="component" value="Unassembled WGS sequence"/>
</dbReference>
<dbReference type="Proteomes" id="UP000266066">
    <property type="component" value="Unassembled WGS sequence"/>
</dbReference>
<evidence type="ECO:0000313" key="4">
    <source>
        <dbReference type="Proteomes" id="UP000283297"/>
    </source>
</evidence>
<comment type="caution">
    <text evidence="1">The sequence shown here is derived from an EMBL/GenBank/DDBJ whole genome shotgun (WGS) entry which is preliminary data.</text>
</comment>
<sequence length="152" mass="18105">MEKRYYIDGKCVLSYDDDVFSTDDDYTNIKELFIYPAVDKVYVKYYEKQLVQQVLEKTLKKNDSIFNTYCAIKELIKDEPISVDYVQSEEDTLLKNLMRKNLNSDEYVEFEKLLDEAGINAWREQVDFLGRGDGMIEHIWCEYGIDKRRFSV</sequence>
<evidence type="ECO:0000313" key="1">
    <source>
        <dbReference type="EMBL" id="RGR52019.1"/>
    </source>
</evidence>
<protein>
    <submittedName>
        <fullName evidence="1">Uncharacterized protein</fullName>
    </submittedName>
</protein>
<reference evidence="3 4" key="1">
    <citation type="submission" date="2018-08" db="EMBL/GenBank/DDBJ databases">
        <title>A genome reference for cultivated species of the human gut microbiota.</title>
        <authorList>
            <person name="Zou Y."/>
            <person name="Xue W."/>
            <person name="Luo G."/>
        </authorList>
    </citation>
    <scope>NUCLEOTIDE SEQUENCE [LARGE SCALE GENOMIC DNA]</scope>
    <source>
        <strain evidence="1 3">AF25-15</strain>
        <strain evidence="2 4">AF38-24</strain>
    </source>
</reference>
<accession>A0A395UUH3</accession>
<dbReference type="AlphaFoldDB" id="A0A395UUH3"/>
<gene>
    <name evidence="2" type="ORF">DW028_11145</name>
    <name evidence="1" type="ORF">DWY38_15680</name>
</gene>
<dbReference type="EMBL" id="QRON01000007">
    <property type="protein sequence ID" value="RHL27644.1"/>
    <property type="molecule type" value="Genomic_DNA"/>
</dbReference>
<proteinExistence type="predicted"/>
<dbReference type="RefSeq" id="WP_117613580.1">
    <property type="nucleotide sequence ID" value="NZ_QRON01000007.1"/>
</dbReference>
<evidence type="ECO:0000313" key="2">
    <source>
        <dbReference type="EMBL" id="RHL27644.1"/>
    </source>
</evidence>
<evidence type="ECO:0000313" key="3">
    <source>
        <dbReference type="Proteomes" id="UP000266066"/>
    </source>
</evidence>